<sequence>MMRDCPSPLTYWRHQTRPIAPVSTLEECMGSAVQLQPLSGAGNFIYSGTHIRAHITTQALQLLPLSGTGNFIYSGTHIRAHITTQAHLGCNHLEPGYHGDM</sequence>
<accession>A0A5B7E1Z7</accession>
<organism evidence="1 2">
    <name type="scientific">Portunus trituberculatus</name>
    <name type="common">Swimming crab</name>
    <name type="synonym">Neptunus trituberculatus</name>
    <dbReference type="NCBI Taxonomy" id="210409"/>
    <lineage>
        <taxon>Eukaryota</taxon>
        <taxon>Metazoa</taxon>
        <taxon>Ecdysozoa</taxon>
        <taxon>Arthropoda</taxon>
        <taxon>Crustacea</taxon>
        <taxon>Multicrustacea</taxon>
        <taxon>Malacostraca</taxon>
        <taxon>Eumalacostraca</taxon>
        <taxon>Eucarida</taxon>
        <taxon>Decapoda</taxon>
        <taxon>Pleocyemata</taxon>
        <taxon>Brachyura</taxon>
        <taxon>Eubrachyura</taxon>
        <taxon>Portunoidea</taxon>
        <taxon>Portunidae</taxon>
        <taxon>Portuninae</taxon>
        <taxon>Portunus</taxon>
    </lineage>
</organism>
<name>A0A5B7E1Z7_PORTR</name>
<evidence type="ECO:0000313" key="2">
    <source>
        <dbReference type="Proteomes" id="UP000324222"/>
    </source>
</evidence>
<evidence type="ECO:0000313" key="1">
    <source>
        <dbReference type="EMBL" id="MPC27367.1"/>
    </source>
</evidence>
<dbReference type="Proteomes" id="UP000324222">
    <property type="component" value="Unassembled WGS sequence"/>
</dbReference>
<dbReference type="AlphaFoldDB" id="A0A5B7E1Z7"/>
<dbReference type="EMBL" id="VSRR010001734">
    <property type="protein sequence ID" value="MPC27367.1"/>
    <property type="molecule type" value="Genomic_DNA"/>
</dbReference>
<protein>
    <submittedName>
        <fullName evidence="1">Uncharacterized protein</fullName>
    </submittedName>
</protein>
<keyword evidence="2" id="KW-1185">Reference proteome</keyword>
<reference evidence="1 2" key="1">
    <citation type="submission" date="2019-05" db="EMBL/GenBank/DDBJ databases">
        <title>Another draft genome of Portunus trituberculatus and its Hox gene families provides insights of decapod evolution.</title>
        <authorList>
            <person name="Jeong J.-H."/>
            <person name="Song I."/>
            <person name="Kim S."/>
            <person name="Choi T."/>
            <person name="Kim D."/>
            <person name="Ryu S."/>
            <person name="Kim W."/>
        </authorList>
    </citation>
    <scope>NUCLEOTIDE SEQUENCE [LARGE SCALE GENOMIC DNA]</scope>
    <source>
        <tissue evidence="1">Muscle</tissue>
    </source>
</reference>
<proteinExistence type="predicted"/>
<gene>
    <name evidence="1" type="ORF">E2C01_020536</name>
</gene>
<comment type="caution">
    <text evidence="1">The sequence shown here is derived from an EMBL/GenBank/DDBJ whole genome shotgun (WGS) entry which is preliminary data.</text>
</comment>